<evidence type="ECO:0000256" key="5">
    <source>
        <dbReference type="ARBA" id="ARBA00022692"/>
    </source>
</evidence>
<evidence type="ECO:0000256" key="11">
    <source>
        <dbReference type="ARBA" id="ARBA00023303"/>
    </source>
</evidence>
<keyword evidence="9" id="KW-0406">Ion transport</keyword>
<dbReference type="Pfam" id="PF00876">
    <property type="entry name" value="Innexin"/>
    <property type="match status" value="1"/>
</dbReference>
<evidence type="ECO:0000313" key="14">
    <source>
        <dbReference type="WBParaSite" id="EVEC_0001328401-mRNA-1"/>
    </source>
</evidence>
<evidence type="ECO:0000256" key="4">
    <source>
        <dbReference type="ARBA" id="ARBA00022475"/>
    </source>
</evidence>
<accession>A0A0N4VQI3</accession>
<comment type="subcellular location">
    <subcellularLocation>
        <location evidence="1">Cell junction</location>
        <location evidence="1">Gap junction</location>
    </subcellularLocation>
    <subcellularLocation>
        <location evidence="2">Cell membrane</location>
        <topology evidence="2">Multi-pass membrane protein</topology>
    </subcellularLocation>
</comment>
<dbReference type="GO" id="GO:0005886">
    <property type="term" value="C:plasma membrane"/>
    <property type="evidence" value="ECO:0007669"/>
    <property type="project" value="UniProtKB-SubCell"/>
</dbReference>
<evidence type="ECO:0000256" key="3">
    <source>
        <dbReference type="ARBA" id="ARBA00022448"/>
    </source>
</evidence>
<dbReference type="AlphaFoldDB" id="A0A0N4VQI3"/>
<keyword evidence="7" id="KW-0965">Cell junction</keyword>
<dbReference type="WBParaSite" id="EVEC_0001328401-mRNA-1">
    <property type="protein sequence ID" value="EVEC_0001328401-mRNA-1"/>
    <property type="gene ID" value="EVEC_0001328401"/>
</dbReference>
<dbReference type="STRING" id="51028.A0A0N4VQI3"/>
<gene>
    <name evidence="12" type="ORF">EVEC_LOCUS12429</name>
</gene>
<dbReference type="GO" id="GO:0034220">
    <property type="term" value="P:monoatomic ion transmembrane transport"/>
    <property type="evidence" value="ECO:0007669"/>
    <property type="project" value="UniProtKB-KW"/>
</dbReference>
<dbReference type="PANTHER" id="PTHR11893:SF7">
    <property type="entry name" value="INNEXIN"/>
    <property type="match status" value="1"/>
</dbReference>
<name>A0A0N4VQI3_ENTVE</name>
<dbReference type="InterPro" id="IPR000990">
    <property type="entry name" value="Innexin"/>
</dbReference>
<sequence>MVKLKTAIAKLTMTYTEIDYTNFLPADSYPIQCWVPAQFTDAWEQYTENYCWVENTYYLPITRIHFPMYPERQE</sequence>
<keyword evidence="5" id="KW-0812">Transmembrane</keyword>
<evidence type="ECO:0000256" key="7">
    <source>
        <dbReference type="ARBA" id="ARBA00022949"/>
    </source>
</evidence>
<evidence type="ECO:0000256" key="1">
    <source>
        <dbReference type="ARBA" id="ARBA00004610"/>
    </source>
</evidence>
<keyword evidence="13" id="KW-1185">Reference proteome</keyword>
<keyword evidence="11" id="KW-0407">Ion channel</keyword>
<keyword evidence="10" id="KW-0472">Membrane</keyword>
<reference evidence="14" key="1">
    <citation type="submission" date="2017-02" db="UniProtKB">
        <authorList>
            <consortium name="WormBaseParasite"/>
        </authorList>
    </citation>
    <scope>IDENTIFICATION</scope>
</reference>
<dbReference type="OrthoDB" id="5867527at2759"/>
<keyword evidence="6" id="KW-0303">Gap junction</keyword>
<evidence type="ECO:0000256" key="9">
    <source>
        <dbReference type="ARBA" id="ARBA00023065"/>
    </source>
</evidence>
<evidence type="ECO:0000313" key="13">
    <source>
        <dbReference type="Proteomes" id="UP000274131"/>
    </source>
</evidence>
<evidence type="ECO:0000256" key="10">
    <source>
        <dbReference type="ARBA" id="ARBA00023136"/>
    </source>
</evidence>
<evidence type="ECO:0000256" key="2">
    <source>
        <dbReference type="ARBA" id="ARBA00004651"/>
    </source>
</evidence>
<dbReference type="Proteomes" id="UP000274131">
    <property type="component" value="Unassembled WGS sequence"/>
</dbReference>
<evidence type="ECO:0000313" key="12">
    <source>
        <dbReference type="EMBL" id="VDD97678.1"/>
    </source>
</evidence>
<reference evidence="12 13" key="2">
    <citation type="submission" date="2018-10" db="EMBL/GenBank/DDBJ databases">
        <authorList>
            <consortium name="Pathogen Informatics"/>
        </authorList>
    </citation>
    <scope>NUCLEOTIDE SEQUENCE [LARGE SCALE GENOMIC DNA]</scope>
</reference>
<dbReference type="PANTHER" id="PTHR11893">
    <property type="entry name" value="INNEXIN"/>
    <property type="match status" value="1"/>
</dbReference>
<dbReference type="GO" id="GO:0005921">
    <property type="term" value="C:gap junction"/>
    <property type="evidence" value="ECO:0007669"/>
    <property type="project" value="UniProtKB-SubCell"/>
</dbReference>
<evidence type="ECO:0000256" key="8">
    <source>
        <dbReference type="ARBA" id="ARBA00022989"/>
    </source>
</evidence>
<dbReference type="EMBL" id="UXUI01014590">
    <property type="protein sequence ID" value="VDD97678.1"/>
    <property type="molecule type" value="Genomic_DNA"/>
</dbReference>
<dbReference type="GO" id="GO:0005243">
    <property type="term" value="F:gap junction channel activity"/>
    <property type="evidence" value="ECO:0007669"/>
    <property type="project" value="TreeGrafter"/>
</dbReference>
<organism evidence="14">
    <name type="scientific">Enterobius vermicularis</name>
    <name type="common">Human pinworm</name>
    <dbReference type="NCBI Taxonomy" id="51028"/>
    <lineage>
        <taxon>Eukaryota</taxon>
        <taxon>Metazoa</taxon>
        <taxon>Ecdysozoa</taxon>
        <taxon>Nematoda</taxon>
        <taxon>Chromadorea</taxon>
        <taxon>Rhabditida</taxon>
        <taxon>Spirurina</taxon>
        <taxon>Oxyuridomorpha</taxon>
        <taxon>Oxyuroidea</taxon>
        <taxon>Oxyuridae</taxon>
        <taxon>Enterobius</taxon>
    </lineage>
</organism>
<keyword evidence="8" id="KW-1133">Transmembrane helix</keyword>
<keyword evidence="4" id="KW-1003">Cell membrane</keyword>
<protein>
    <submittedName>
        <fullName evidence="14">Innexin</fullName>
    </submittedName>
</protein>
<keyword evidence="3" id="KW-0813">Transport</keyword>
<proteinExistence type="predicted"/>
<evidence type="ECO:0000256" key="6">
    <source>
        <dbReference type="ARBA" id="ARBA00022868"/>
    </source>
</evidence>